<reference evidence="9" key="1">
    <citation type="submission" date="2020-01" db="EMBL/GenBank/DDBJ databases">
        <title>Genome Sequencing of Three Apophysomyces-Like Fungal Strains Confirms a Novel Fungal Genus in the Mucoromycota with divergent Burkholderia-like Endosymbiotic Bacteria.</title>
        <authorList>
            <person name="Stajich J.E."/>
            <person name="Macias A.M."/>
            <person name="Carter-House D."/>
            <person name="Lovett B."/>
            <person name="Kasson L.R."/>
            <person name="Berry K."/>
            <person name="Grigoriev I."/>
            <person name="Chang Y."/>
            <person name="Spatafora J."/>
            <person name="Kasson M.T."/>
        </authorList>
    </citation>
    <scope>NUCLEOTIDE SEQUENCE</scope>
    <source>
        <strain evidence="9">NRRL A-21654</strain>
    </source>
</reference>
<feature type="transmembrane region" description="Helical" evidence="7">
    <location>
        <begin position="225"/>
        <end position="249"/>
    </location>
</feature>
<evidence type="ECO:0000256" key="4">
    <source>
        <dbReference type="ARBA" id="ARBA00023186"/>
    </source>
</evidence>
<keyword evidence="3" id="KW-0564">Palmitate</keyword>
<dbReference type="PANTHER" id="PTHR44027:SF7">
    <property type="entry name" value="DNAJ HOMOLOG SUBFAMILY C MEMBER 5 HOMOLOG"/>
    <property type="match status" value="1"/>
</dbReference>
<dbReference type="AlphaFoldDB" id="A0A8H7ER49"/>
<feature type="compositionally biased region" description="Acidic residues" evidence="6">
    <location>
        <begin position="155"/>
        <end position="165"/>
    </location>
</feature>
<feature type="compositionally biased region" description="Polar residues" evidence="6">
    <location>
        <begin position="429"/>
        <end position="439"/>
    </location>
</feature>
<keyword evidence="2 7" id="KW-0472">Membrane</keyword>
<dbReference type="GO" id="GO:0016020">
    <property type="term" value="C:membrane"/>
    <property type="evidence" value="ECO:0007669"/>
    <property type="project" value="UniProtKB-SubCell"/>
</dbReference>
<keyword evidence="10" id="KW-1185">Reference proteome</keyword>
<evidence type="ECO:0000256" key="1">
    <source>
        <dbReference type="ARBA" id="ARBA00004635"/>
    </source>
</evidence>
<dbReference type="SUPFAM" id="SSF103473">
    <property type="entry name" value="MFS general substrate transporter"/>
    <property type="match status" value="1"/>
</dbReference>
<proteinExistence type="predicted"/>
<keyword evidence="5" id="KW-0449">Lipoprotein</keyword>
<feature type="transmembrane region" description="Helical" evidence="7">
    <location>
        <begin position="339"/>
        <end position="360"/>
    </location>
</feature>
<name>A0A8H7ER49_9FUNG</name>
<dbReference type="EMBL" id="JABAYA010000069">
    <property type="protein sequence ID" value="KAF7726913.1"/>
    <property type="molecule type" value="Genomic_DNA"/>
</dbReference>
<dbReference type="PANTHER" id="PTHR44027">
    <property type="entry name" value="DNAJ HOMOLOG SUBFAMILY C MEMBER 5 HOMOLOG"/>
    <property type="match status" value="1"/>
</dbReference>
<evidence type="ECO:0000256" key="2">
    <source>
        <dbReference type="ARBA" id="ARBA00023136"/>
    </source>
</evidence>
<keyword evidence="4" id="KW-0143">Chaperone</keyword>
<dbReference type="SUPFAM" id="SSF46565">
    <property type="entry name" value="Chaperone J-domain"/>
    <property type="match status" value="1"/>
</dbReference>
<dbReference type="InterPro" id="IPR051434">
    <property type="entry name" value="DnaJ_C_subfamily_member5"/>
</dbReference>
<feature type="region of interest" description="Disordered" evidence="6">
    <location>
        <begin position="154"/>
        <end position="177"/>
    </location>
</feature>
<accession>A0A8H7ER49</accession>
<evidence type="ECO:0000259" key="8">
    <source>
        <dbReference type="PROSITE" id="PS50076"/>
    </source>
</evidence>
<feature type="transmembrane region" description="Helical" evidence="7">
    <location>
        <begin position="380"/>
        <end position="404"/>
    </location>
</feature>
<protein>
    <recommendedName>
        <fullName evidence="8">J domain-containing protein</fullName>
    </recommendedName>
</protein>
<feature type="compositionally biased region" description="Basic and acidic residues" evidence="6">
    <location>
        <begin position="166"/>
        <end position="177"/>
    </location>
</feature>
<evidence type="ECO:0000313" key="9">
    <source>
        <dbReference type="EMBL" id="KAF7726913.1"/>
    </source>
</evidence>
<dbReference type="OrthoDB" id="10250354at2759"/>
<keyword evidence="7" id="KW-0812">Transmembrane</keyword>
<dbReference type="InterPro" id="IPR018253">
    <property type="entry name" value="DnaJ_domain_CS"/>
</dbReference>
<evidence type="ECO:0000256" key="7">
    <source>
        <dbReference type="SAM" id="Phobius"/>
    </source>
</evidence>
<evidence type="ECO:0000256" key="6">
    <source>
        <dbReference type="SAM" id="MobiDB-lite"/>
    </source>
</evidence>
<dbReference type="Proteomes" id="UP000605846">
    <property type="component" value="Unassembled WGS sequence"/>
</dbReference>
<comment type="caution">
    <text evidence="9">The sequence shown here is derived from an EMBL/GenBank/DDBJ whole genome shotgun (WGS) entry which is preliminary data.</text>
</comment>
<comment type="subcellular location">
    <subcellularLocation>
        <location evidence="1">Membrane</location>
        <topology evidence="1">Lipid-anchor</topology>
    </subcellularLocation>
</comment>
<dbReference type="GO" id="GO:0005737">
    <property type="term" value="C:cytoplasm"/>
    <property type="evidence" value="ECO:0007669"/>
    <property type="project" value="UniProtKB-ARBA"/>
</dbReference>
<dbReference type="Pfam" id="PF10269">
    <property type="entry name" value="Tmemb_185A"/>
    <property type="match status" value="1"/>
</dbReference>
<feature type="domain" description="J" evidence="8">
    <location>
        <begin position="7"/>
        <end position="69"/>
    </location>
</feature>
<dbReference type="Pfam" id="PF00226">
    <property type="entry name" value="DnaJ"/>
    <property type="match status" value="1"/>
</dbReference>
<feature type="region of interest" description="Disordered" evidence="6">
    <location>
        <begin position="419"/>
        <end position="439"/>
    </location>
</feature>
<sequence length="439" mass="50462">MDRNTTGLYDVLGIQKSATPEEIKKAYRRLALRYHPDKNPDSAEQFKNISHAYEVLSDEQKRRVYDRYGELGLQMMGTVASPFFDPEIESMLCTMMTLISFVVALLIIFFAFLTVRIDEITQWSWAVVWIPLWIIDAICCYAAFQHVLKAVNSKDDEDDDDDDEDDTHHNDREQRNSEQLRATRRRVRLFRRLLYLVYWVLLLLFQVFIVLRLDDKVTWSATVIFAPYFALEGIHFISSVINFAVAVMVFTRQVKADEDYKGGRLGMQVLALAFHEFWFFVLRLVLFILVVLRIDGTIQCSWAVVFIPLYLVGVKYALQLMLRYRMYSRLPQPEIAQQGKITVILGAVAFIIIGTLFYALVGLLARRLDGLSYISMSHVFVPVFIVLSLLICCSGCCLPCMLMISSVADLDDPEQQQQLVDPNKRITESGETPASSIHT</sequence>
<dbReference type="SMART" id="SM00271">
    <property type="entry name" value="DnaJ"/>
    <property type="match status" value="1"/>
</dbReference>
<evidence type="ECO:0000256" key="3">
    <source>
        <dbReference type="ARBA" id="ARBA00023139"/>
    </source>
</evidence>
<organism evidence="9 10">
    <name type="scientific">Apophysomyces ossiformis</name>
    <dbReference type="NCBI Taxonomy" id="679940"/>
    <lineage>
        <taxon>Eukaryota</taxon>
        <taxon>Fungi</taxon>
        <taxon>Fungi incertae sedis</taxon>
        <taxon>Mucoromycota</taxon>
        <taxon>Mucoromycotina</taxon>
        <taxon>Mucoromycetes</taxon>
        <taxon>Mucorales</taxon>
        <taxon>Mucorineae</taxon>
        <taxon>Mucoraceae</taxon>
        <taxon>Apophysomyces</taxon>
    </lineage>
</organism>
<dbReference type="InterPro" id="IPR019396">
    <property type="entry name" value="TM_Fragile-X-F-assoc"/>
</dbReference>
<feature type="transmembrane region" description="Helical" evidence="7">
    <location>
        <begin position="123"/>
        <end position="144"/>
    </location>
</feature>
<dbReference type="PRINTS" id="PR00625">
    <property type="entry name" value="JDOMAIN"/>
</dbReference>
<dbReference type="PROSITE" id="PS00636">
    <property type="entry name" value="DNAJ_1"/>
    <property type="match status" value="1"/>
</dbReference>
<feature type="transmembrane region" description="Helical" evidence="7">
    <location>
        <begin position="269"/>
        <end position="290"/>
    </location>
</feature>
<keyword evidence="7" id="KW-1133">Transmembrane helix</keyword>
<feature type="transmembrane region" description="Helical" evidence="7">
    <location>
        <begin position="296"/>
        <end position="318"/>
    </location>
</feature>
<dbReference type="CDD" id="cd06257">
    <property type="entry name" value="DnaJ"/>
    <property type="match status" value="1"/>
</dbReference>
<gene>
    <name evidence="9" type="ORF">EC973_008208</name>
</gene>
<dbReference type="Gene3D" id="1.10.287.110">
    <property type="entry name" value="DnaJ domain"/>
    <property type="match status" value="1"/>
</dbReference>
<evidence type="ECO:0000256" key="5">
    <source>
        <dbReference type="ARBA" id="ARBA00023288"/>
    </source>
</evidence>
<feature type="transmembrane region" description="Helical" evidence="7">
    <location>
        <begin position="98"/>
        <end position="117"/>
    </location>
</feature>
<feature type="transmembrane region" description="Helical" evidence="7">
    <location>
        <begin position="193"/>
        <end position="213"/>
    </location>
</feature>
<dbReference type="InterPro" id="IPR036869">
    <property type="entry name" value="J_dom_sf"/>
</dbReference>
<dbReference type="InterPro" id="IPR001623">
    <property type="entry name" value="DnaJ_domain"/>
</dbReference>
<dbReference type="InterPro" id="IPR036259">
    <property type="entry name" value="MFS_trans_sf"/>
</dbReference>
<dbReference type="PROSITE" id="PS50076">
    <property type="entry name" value="DNAJ_2"/>
    <property type="match status" value="1"/>
</dbReference>
<evidence type="ECO:0000313" key="10">
    <source>
        <dbReference type="Proteomes" id="UP000605846"/>
    </source>
</evidence>